<reference evidence="19" key="1">
    <citation type="submission" date="2016-01" db="EMBL/GenBank/DDBJ databases">
        <authorList>
            <person name="Mitreva M."/>
            <person name="Pepin K.H."/>
            <person name="Mihindukulasuriya K.A."/>
            <person name="Fulton R."/>
            <person name="Fronick C."/>
            <person name="O'Laughlin M."/>
            <person name="Miner T."/>
            <person name="Herter B."/>
            <person name="Rosa B.A."/>
            <person name="Cordes M."/>
            <person name="Tomlinson C."/>
            <person name="Wollam A."/>
            <person name="Palsikar V.B."/>
            <person name="Mardis E.R."/>
            <person name="Wilson R.K."/>
        </authorList>
    </citation>
    <scope>NUCLEOTIDE SEQUENCE [LARGE SCALE GENOMIC DNA]</scope>
    <source>
        <strain evidence="19">DNF00896</strain>
    </source>
</reference>
<dbReference type="GO" id="GO:0052657">
    <property type="term" value="F:guanine phosphoribosyltransferase activity"/>
    <property type="evidence" value="ECO:0007669"/>
    <property type="project" value="UniProtKB-ARBA"/>
</dbReference>
<evidence type="ECO:0000256" key="16">
    <source>
        <dbReference type="RuleBase" id="RU364099"/>
    </source>
</evidence>
<feature type="domain" description="Phosphoribosyltransferase" evidence="17">
    <location>
        <begin position="13"/>
        <end position="159"/>
    </location>
</feature>
<evidence type="ECO:0000256" key="8">
    <source>
        <dbReference type="ARBA" id="ARBA00022676"/>
    </source>
</evidence>
<evidence type="ECO:0000256" key="11">
    <source>
        <dbReference type="ARBA" id="ARBA00022726"/>
    </source>
</evidence>
<dbReference type="EMBL" id="LSDA01000037">
    <property type="protein sequence ID" value="KXB59211.1"/>
    <property type="molecule type" value="Genomic_DNA"/>
</dbReference>
<evidence type="ECO:0000256" key="5">
    <source>
        <dbReference type="ARBA" id="ARBA00004676"/>
    </source>
</evidence>
<dbReference type="GO" id="GO:0046100">
    <property type="term" value="P:hypoxanthine metabolic process"/>
    <property type="evidence" value="ECO:0007669"/>
    <property type="project" value="TreeGrafter"/>
</dbReference>
<evidence type="ECO:0000256" key="9">
    <source>
        <dbReference type="ARBA" id="ARBA00022679"/>
    </source>
</evidence>
<dbReference type="Gene3D" id="3.40.50.2020">
    <property type="match status" value="1"/>
</dbReference>
<comment type="cofactor">
    <cofactor evidence="1 16">
        <name>Mg(2+)</name>
        <dbReference type="ChEBI" id="CHEBI:18420"/>
    </cofactor>
</comment>
<comment type="caution">
    <text evidence="18">The sequence shown here is derived from an EMBL/GenBank/DDBJ whole genome shotgun (WGS) entry which is preliminary data.</text>
</comment>
<dbReference type="PANTHER" id="PTHR43340">
    <property type="entry name" value="HYPOXANTHINE-GUANINE PHOSPHORIBOSYLTRANSFERASE"/>
    <property type="match status" value="1"/>
</dbReference>
<accession>A0A133ZUT8</accession>
<comment type="function">
    <text evidence="2">Purine salvage pathway enzyme that catalyzes the transfer of the ribosyl-5-phosphate group from 5-phospho-alpha-D-ribose 1-diphosphate (PRPP) to the N9 position of the 6-oxopurines hypoxanthine and guanine to form the corresponding ribonucleotides IMP (inosine 5'-monophosphate) and GMP (guanosine 5'-monophosphate), with the release of PPi.</text>
</comment>
<dbReference type="AlphaFoldDB" id="A0A133ZUT8"/>
<dbReference type="InterPro" id="IPR005904">
    <property type="entry name" value="Hxn_phspho_trans"/>
</dbReference>
<dbReference type="GO" id="GO:0005829">
    <property type="term" value="C:cytosol"/>
    <property type="evidence" value="ECO:0007669"/>
    <property type="project" value="TreeGrafter"/>
</dbReference>
<evidence type="ECO:0000256" key="12">
    <source>
        <dbReference type="ARBA" id="ARBA00022741"/>
    </source>
</evidence>
<keyword evidence="7 16" id="KW-0963">Cytoplasm</keyword>
<dbReference type="CDD" id="cd06223">
    <property type="entry name" value="PRTases_typeI"/>
    <property type="match status" value="1"/>
</dbReference>
<dbReference type="EC" id="2.4.2.8" evidence="16"/>
<dbReference type="GO" id="GO:0006178">
    <property type="term" value="P:guanine salvage"/>
    <property type="evidence" value="ECO:0007669"/>
    <property type="project" value="TreeGrafter"/>
</dbReference>
<dbReference type="SUPFAM" id="SSF53271">
    <property type="entry name" value="PRTase-like"/>
    <property type="match status" value="1"/>
</dbReference>
<dbReference type="PATRIC" id="fig|467210.3.peg.1016"/>
<dbReference type="Proteomes" id="UP000070394">
    <property type="component" value="Unassembled WGS sequence"/>
</dbReference>
<evidence type="ECO:0000313" key="19">
    <source>
        <dbReference type="Proteomes" id="UP000070394"/>
    </source>
</evidence>
<comment type="pathway">
    <text evidence="4 16">Purine metabolism; IMP biosynthesis via salvage pathway; IMP from hypoxanthine: step 1/1.</text>
</comment>
<dbReference type="GO" id="GO:0000287">
    <property type="term" value="F:magnesium ion binding"/>
    <property type="evidence" value="ECO:0007669"/>
    <property type="project" value="TreeGrafter"/>
</dbReference>
<dbReference type="NCBIfam" id="TIGR01203">
    <property type="entry name" value="HGPRTase"/>
    <property type="match status" value="1"/>
</dbReference>
<comment type="catalytic activity">
    <reaction evidence="15">
        <text>IMP + diphosphate = hypoxanthine + 5-phospho-alpha-D-ribose 1-diphosphate</text>
        <dbReference type="Rhea" id="RHEA:17973"/>
        <dbReference type="ChEBI" id="CHEBI:17368"/>
        <dbReference type="ChEBI" id="CHEBI:33019"/>
        <dbReference type="ChEBI" id="CHEBI:58017"/>
        <dbReference type="ChEBI" id="CHEBI:58053"/>
        <dbReference type="EC" id="2.4.2.8"/>
    </reaction>
    <physiologicalReaction direction="right-to-left" evidence="15">
        <dbReference type="Rhea" id="RHEA:17975"/>
    </physiologicalReaction>
</comment>
<dbReference type="InterPro" id="IPR050408">
    <property type="entry name" value="HGPRT"/>
</dbReference>
<evidence type="ECO:0000256" key="4">
    <source>
        <dbReference type="ARBA" id="ARBA00004669"/>
    </source>
</evidence>
<evidence type="ECO:0000256" key="10">
    <source>
        <dbReference type="ARBA" id="ARBA00022723"/>
    </source>
</evidence>
<dbReference type="GO" id="GO:0004422">
    <property type="term" value="F:hypoxanthine phosphoribosyltransferase activity"/>
    <property type="evidence" value="ECO:0007669"/>
    <property type="project" value="InterPro"/>
</dbReference>
<evidence type="ECO:0000256" key="13">
    <source>
        <dbReference type="ARBA" id="ARBA00022842"/>
    </source>
</evidence>
<gene>
    <name evidence="18" type="ORF">HMPREF1866_01027</name>
</gene>
<comment type="pathway">
    <text evidence="5">Purine metabolism; GMP biosynthesis via salvage pathway; GMP from guanine: step 1/1.</text>
</comment>
<evidence type="ECO:0000256" key="6">
    <source>
        <dbReference type="ARBA" id="ARBA00008391"/>
    </source>
</evidence>
<organism evidence="18 19">
    <name type="scientific">Lachnoanaerobaculum saburreum</name>
    <dbReference type="NCBI Taxonomy" id="467210"/>
    <lineage>
        <taxon>Bacteria</taxon>
        <taxon>Bacillati</taxon>
        <taxon>Bacillota</taxon>
        <taxon>Clostridia</taxon>
        <taxon>Lachnospirales</taxon>
        <taxon>Lachnospiraceae</taxon>
        <taxon>Lachnoanaerobaculum</taxon>
    </lineage>
</organism>
<evidence type="ECO:0000256" key="7">
    <source>
        <dbReference type="ARBA" id="ARBA00022490"/>
    </source>
</evidence>
<dbReference type="PANTHER" id="PTHR43340:SF1">
    <property type="entry name" value="HYPOXANTHINE PHOSPHORIBOSYLTRANSFERASE"/>
    <property type="match status" value="1"/>
</dbReference>
<dbReference type="GO" id="GO:0000166">
    <property type="term" value="F:nucleotide binding"/>
    <property type="evidence" value="ECO:0007669"/>
    <property type="project" value="UniProtKB-KW"/>
</dbReference>
<proteinExistence type="inferred from homology"/>
<keyword evidence="11 16" id="KW-0660">Purine salvage</keyword>
<evidence type="ECO:0000313" key="18">
    <source>
        <dbReference type="EMBL" id="KXB59211.1"/>
    </source>
</evidence>
<evidence type="ECO:0000256" key="1">
    <source>
        <dbReference type="ARBA" id="ARBA00001946"/>
    </source>
</evidence>
<keyword evidence="8 16" id="KW-0328">Glycosyltransferase</keyword>
<keyword evidence="19" id="KW-1185">Reference proteome</keyword>
<sequence length="176" mass="20087">MKEKVDVLISEKEIDNRILEIADRINKDYEGEELTLICVLKGGVMFMCDLAKRLNLNVRLDFMSVSSYGSQTKSSGVVKIIKDLDDSIDGKNVLVVEDIIDSGNTLSYLMDILKKRGPKSIKLCTLLDKPSRREKKDVLVDYVCFEIEDKFVVGYGLDYDQRYRNLPYIGVMELSD</sequence>
<protein>
    <recommendedName>
        <fullName evidence="16">Hypoxanthine phosphoribosyltransferase</fullName>
        <ecNumber evidence="16">2.4.2.8</ecNumber>
    </recommendedName>
</protein>
<dbReference type="InterPro" id="IPR000836">
    <property type="entry name" value="PRTase_dom"/>
</dbReference>
<dbReference type="FunFam" id="3.40.50.2020:FF:000006">
    <property type="entry name" value="Hypoxanthine phosphoribosyltransferase"/>
    <property type="match status" value="1"/>
</dbReference>
<dbReference type="STRING" id="467210.HMPREF1866_01027"/>
<keyword evidence="9 16" id="KW-0808">Transferase</keyword>
<name>A0A133ZUT8_9FIRM</name>
<comment type="similarity">
    <text evidence="6 16">Belongs to the purine/pyrimidine phosphoribosyltransferase family.</text>
</comment>
<evidence type="ECO:0000259" key="17">
    <source>
        <dbReference type="Pfam" id="PF00156"/>
    </source>
</evidence>
<keyword evidence="13 16" id="KW-0460">Magnesium</keyword>
<dbReference type="OrthoDB" id="9802824at2"/>
<keyword evidence="12 16" id="KW-0547">Nucleotide-binding</keyword>
<comment type="catalytic activity">
    <reaction evidence="14">
        <text>GMP + diphosphate = guanine + 5-phospho-alpha-D-ribose 1-diphosphate</text>
        <dbReference type="Rhea" id="RHEA:25424"/>
        <dbReference type="ChEBI" id="CHEBI:16235"/>
        <dbReference type="ChEBI" id="CHEBI:33019"/>
        <dbReference type="ChEBI" id="CHEBI:58017"/>
        <dbReference type="ChEBI" id="CHEBI:58115"/>
        <dbReference type="EC" id="2.4.2.8"/>
    </reaction>
    <physiologicalReaction direction="right-to-left" evidence="14">
        <dbReference type="Rhea" id="RHEA:25426"/>
    </physiologicalReaction>
</comment>
<dbReference type="GO" id="GO:0032264">
    <property type="term" value="P:IMP salvage"/>
    <property type="evidence" value="ECO:0007669"/>
    <property type="project" value="UniProtKB-UniPathway"/>
</dbReference>
<dbReference type="RefSeq" id="WP_060930893.1">
    <property type="nucleotide sequence ID" value="NZ_KQ959797.1"/>
</dbReference>
<dbReference type="Pfam" id="PF00156">
    <property type="entry name" value="Pribosyltran"/>
    <property type="match status" value="1"/>
</dbReference>
<evidence type="ECO:0000256" key="3">
    <source>
        <dbReference type="ARBA" id="ARBA00004496"/>
    </source>
</evidence>
<keyword evidence="10 16" id="KW-0479">Metal-binding</keyword>
<evidence type="ECO:0000256" key="14">
    <source>
        <dbReference type="ARBA" id="ARBA00048811"/>
    </source>
</evidence>
<dbReference type="InterPro" id="IPR029057">
    <property type="entry name" value="PRTase-like"/>
</dbReference>
<dbReference type="GO" id="GO:0006166">
    <property type="term" value="P:purine ribonucleoside salvage"/>
    <property type="evidence" value="ECO:0007669"/>
    <property type="project" value="UniProtKB-KW"/>
</dbReference>
<comment type="subcellular location">
    <subcellularLocation>
        <location evidence="3 16">Cytoplasm</location>
    </subcellularLocation>
</comment>
<evidence type="ECO:0000256" key="2">
    <source>
        <dbReference type="ARBA" id="ARBA00002049"/>
    </source>
</evidence>
<dbReference type="UniPathway" id="UPA00591">
    <property type="reaction ID" value="UER00648"/>
</dbReference>
<dbReference type="GO" id="GO:0032263">
    <property type="term" value="P:GMP salvage"/>
    <property type="evidence" value="ECO:0007669"/>
    <property type="project" value="TreeGrafter"/>
</dbReference>
<evidence type="ECO:0000256" key="15">
    <source>
        <dbReference type="ARBA" id="ARBA00049402"/>
    </source>
</evidence>